<dbReference type="Gene3D" id="1.10.260.40">
    <property type="entry name" value="lambda repressor-like DNA-binding domains"/>
    <property type="match status" value="1"/>
</dbReference>
<dbReference type="Gene3D" id="3.40.50.2300">
    <property type="match status" value="2"/>
</dbReference>
<reference evidence="5 6" key="1">
    <citation type="submission" date="2024-06" db="EMBL/GenBank/DDBJ databases">
        <title>Chitinophaga defluvii sp. nov., isolated from municipal sewage.</title>
        <authorList>
            <person name="Zhang L."/>
        </authorList>
    </citation>
    <scope>NUCLEOTIDE SEQUENCE [LARGE SCALE GENOMIC DNA]</scope>
    <source>
        <strain evidence="5 6">H8</strain>
    </source>
</reference>
<dbReference type="Proteomes" id="UP001549749">
    <property type="component" value="Unassembled WGS sequence"/>
</dbReference>
<accession>A0ABV2TCV9</accession>
<dbReference type="PROSITE" id="PS00356">
    <property type="entry name" value="HTH_LACI_1"/>
    <property type="match status" value="1"/>
</dbReference>
<dbReference type="PANTHER" id="PTHR30146:SF154">
    <property type="entry name" value="TRANSCRIPTION REGULATOR, MEMBER OF GALR FAMILY"/>
    <property type="match status" value="1"/>
</dbReference>
<dbReference type="InterPro" id="IPR028082">
    <property type="entry name" value="Peripla_BP_I"/>
</dbReference>
<dbReference type="InterPro" id="IPR000843">
    <property type="entry name" value="HTH_LacI"/>
</dbReference>
<sequence>MKGISIKDIATQAGVSPTTVSFVLNGKAKEKRISEHVSRKIQKIAAKLKYRPNQLARGLRTGKTKTIGLIVEDIANSFFASVAKVVEDEADKYGYKVLYGSTEDNVEKAKGLLEVLRYRQVDGYIITPTKHLDKEIELLKDTNKPVVLMDRYFPNVSSHYVIVDNYGGAYAATSHLVNQGYKKIAIVTTTSDQIQMKDRFDGFAAALKDHGVTFNKTVVKKIPFEMDRAALAQEIIKYLQSVKGLDAIFFATNYLGIYGIESIRSLGLRIGVDIGVVSFDDLDLFRLHSPSITCIAQPIQEMGRQIVGLLMKELNHSSSTSQHVVLTPELMIRESSSRQINAKIPVMLR</sequence>
<dbReference type="InterPro" id="IPR010982">
    <property type="entry name" value="Lambda_DNA-bd_dom_sf"/>
</dbReference>
<dbReference type="SUPFAM" id="SSF53822">
    <property type="entry name" value="Periplasmic binding protein-like I"/>
    <property type="match status" value="1"/>
</dbReference>
<dbReference type="CDD" id="cd01392">
    <property type="entry name" value="HTH_LacI"/>
    <property type="match status" value="1"/>
</dbReference>
<protein>
    <submittedName>
        <fullName evidence="5">Substrate-binding domain-containing protein</fullName>
    </submittedName>
</protein>
<evidence type="ECO:0000256" key="1">
    <source>
        <dbReference type="ARBA" id="ARBA00023015"/>
    </source>
</evidence>
<evidence type="ECO:0000259" key="4">
    <source>
        <dbReference type="PROSITE" id="PS50932"/>
    </source>
</evidence>
<name>A0ABV2TCV9_9BACT</name>
<proteinExistence type="predicted"/>
<dbReference type="InterPro" id="IPR046335">
    <property type="entry name" value="LacI/GalR-like_sensor"/>
</dbReference>
<evidence type="ECO:0000256" key="3">
    <source>
        <dbReference type="ARBA" id="ARBA00023163"/>
    </source>
</evidence>
<gene>
    <name evidence="5" type="ORF">ABR189_26030</name>
</gene>
<dbReference type="Pfam" id="PF00356">
    <property type="entry name" value="LacI"/>
    <property type="match status" value="1"/>
</dbReference>
<evidence type="ECO:0000256" key="2">
    <source>
        <dbReference type="ARBA" id="ARBA00023125"/>
    </source>
</evidence>
<dbReference type="RefSeq" id="WP_354663422.1">
    <property type="nucleotide sequence ID" value="NZ_JBEXAC010000002.1"/>
</dbReference>
<dbReference type="Pfam" id="PF13377">
    <property type="entry name" value="Peripla_BP_3"/>
    <property type="match status" value="1"/>
</dbReference>
<dbReference type="PROSITE" id="PS50932">
    <property type="entry name" value="HTH_LACI_2"/>
    <property type="match status" value="1"/>
</dbReference>
<keyword evidence="6" id="KW-1185">Reference proteome</keyword>
<dbReference type="PANTHER" id="PTHR30146">
    <property type="entry name" value="LACI-RELATED TRANSCRIPTIONAL REPRESSOR"/>
    <property type="match status" value="1"/>
</dbReference>
<dbReference type="SMART" id="SM00354">
    <property type="entry name" value="HTH_LACI"/>
    <property type="match status" value="1"/>
</dbReference>
<dbReference type="SUPFAM" id="SSF47413">
    <property type="entry name" value="lambda repressor-like DNA-binding domains"/>
    <property type="match status" value="1"/>
</dbReference>
<organism evidence="5 6">
    <name type="scientific">Chitinophaga defluvii</name>
    <dbReference type="NCBI Taxonomy" id="3163343"/>
    <lineage>
        <taxon>Bacteria</taxon>
        <taxon>Pseudomonadati</taxon>
        <taxon>Bacteroidota</taxon>
        <taxon>Chitinophagia</taxon>
        <taxon>Chitinophagales</taxon>
        <taxon>Chitinophagaceae</taxon>
        <taxon>Chitinophaga</taxon>
    </lineage>
</organism>
<feature type="domain" description="HTH lacI-type" evidence="4">
    <location>
        <begin position="4"/>
        <end position="61"/>
    </location>
</feature>
<evidence type="ECO:0000313" key="6">
    <source>
        <dbReference type="Proteomes" id="UP001549749"/>
    </source>
</evidence>
<dbReference type="EMBL" id="JBEXAC010000002">
    <property type="protein sequence ID" value="MET7000869.1"/>
    <property type="molecule type" value="Genomic_DNA"/>
</dbReference>
<keyword evidence="2" id="KW-0238">DNA-binding</keyword>
<dbReference type="CDD" id="cd19977">
    <property type="entry name" value="PBP1_EndR-like"/>
    <property type="match status" value="1"/>
</dbReference>
<keyword evidence="3" id="KW-0804">Transcription</keyword>
<evidence type="ECO:0000313" key="5">
    <source>
        <dbReference type="EMBL" id="MET7000869.1"/>
    </source>
</evidence>
<keyword evidence="1" id="KW-0805">Transcription regulation</keyword>
<comment type="caution">
    <text evidence="5">The sequence shown here is derived from an EMBL/GenBank/DDBJ whole genome shotgun (WGS) entry which is preliminary data.</text>
</comment>